<keyword evidence="6 11" id="KW-0547">Nucleotide-binding</keyword>
<dbReference type="PIRSF" id="PIRSF000513">
    <property type="entry name" value="Thz_kinase"/>
    <property type="match status" value="1"/>
</dbReference>
<keyword evidence="9 11" id="KW-0460">Magnesium</keyword>
<name>A0A078M7D6_9STAP</name>
<feature type="binding site" evidence="11">
    <location>
        <position position="158"/>
    </location>
    <ligand>
        <name>ATP</name>
        <dbReference type="ChEBI" id="CHEBI:30616"/>
    </ligand>
</feature>
<evidence type="ECO:0000256" key="5">
    <source>
        <dbReference type="ARBA" id="ARBA00022723"/>
    </source>
</evidence>
<evidence type="ECO:0000256" key="7">
    <source>
        <dbReference type="ARBA" id="ARBA00022777"/>
    </source>
</evidence>
<keyword evidence="8 11" id="KW-0067">ATP-binding</keyword>
<feature type="binding site" evidence="11">
    <location>
        <position position="37"/>
    </location>
    <ligand>
        <name>substrate</name>
    </ligand>
</feature>
<dbReference type="PRINTS" id="PR01099">
    <property type="entry name" value="HYETHTZKNASE"/>
</dbReference>
<gene>
    <name evidence="11 12" type="primary">thiM</name>
    <name evidence="12" type="ORF">BN1048_02054</name>
</gene>
<comment type="cofactor">
    <cofactor evidence="2 11">
        <name>Mg(2+)</name>
        <dbReference type="ChEBI" id="CHEBI:18420"/>
    </cofactor>
</comment>
<organism evidence="12 13">
    <name type="scientific">Jeotgalicoccus saudimassiliensis</name>
    <dbReference type="NCBI Taxonomy" id="1461582"/>
    <lineage>
        <taxon>Bacteria</taxon>
        <taxon>Bacillati</taxon>
        <taxon>Bacillota</taxon>
        <taxon>Bacilli</taxon>
        <taxon>Bacillales</taxon>
        <taxon>Staphylococcaceae</taxon>
        <taxon>Jeotgalicoccus</taxon>
    </lineage>
</organism>
<dbReference type="GO" id="GO:0000287">
    <property type="term" value="F:magnesium ion binding"/>
    <property type="evidence" value="ECO:0007669"/>
    <property type="project" value="UniProtKB-UniRule"/>
</dbReference>
<dbReference type="GO" id="GO:0009229">
    <property type="term" value="P:thiamine diphosphate biosynthetic process"/>
    <property type="evidence" value="ECO:0007669"/>
    <property type="project" value="UniProtKB-UniRule"/>
</dbReference>
<evidence type="ECO:0000256" key="8">
    <source>
        <dbReference type="ARBA" id="ARBA00022840"/>
    </source>
</evidence>
<reference evidence="12 13" key="1">
    <citation type="submission" date="2014-07" db="EMBL/GenBank/DDBJ databases">
        <authorList>
            <person name="Urmite Genomes Urmite Genomes"/>
        </authorList>
    </citation>
    <scope>NUCLEOTIDE SEQUENCE [LARGE SCALE GENOMIC DNA]</scope>
    <source>
        <strain evidence="12 13">13MG44_air</strain>
    </source>
</reference>
<feature type="binding site" evidence="11">
    <location>
        <position position="185"/>
    </location>
    <ligand>
        <name>substrate</name>
    </ligand>
</feature>
<dbReference type="RefSeq" id="WP_035810899.1">
    <property type="nucleotide sequence ID" value="NZ_CCSE01000001.1"/>
</dbReference>
<dbReference type="EC" id="2.7.1.50" evidence="11"/>
<keyword evidence="7 11" id="KW-0418">Kinase</keyword>
<evidence type="ECO:0000256" key="9">
    <source>
        <dbReference type="ARBA" id="ARBA00022842"/>
    </source>
</evidence>
<sequence length="256" mass="27550">MIDELRQERPLVVCITNDVVKPFTANGLLALGASPIMSGESDEAADILKHAGALLLNIGTCTKEKLPLYEEMARCANNYNIPVVLDPVGYGASAFRKNFTDKLLGNYDIALVKGNAGEIHALSGQKTLSKGVDNVTEGNTVEIAKTAYDVLKVPVLVTGETDAYADGNLTKTMHNGHEYLEVITGSGCVLGAVTASFLALENQPESIEYAVSLYNIAAEKAAQYAEGPGTFSVKLIDEIYNFKTDDYKTKKVKVHE</sequence>
<dbReference type="EMBL" id="CCSE01000001">
    <property type="protein sequence ID" value="CEA03348.1"/>
    <property type="molecule type" value="Genomic_DNA"/>
</dbReference>
<dbReference type="HAMAP" id="MF_00228">
    <property type="entry name" value="Thz_kinase"/>
    <property type="match status" value="1"/>
</dbReference>
<evidence type="ECO:0000256" key="1">
    <source>
        <dbReference type="ARBA" id="ARBA00001771"/>
    </source>
</evidence>
<protein>
    <recommendedName>
        <fullName evidence="11">Hydroxyethylthiazole kinase</fullName>
        <ecNumber evidence="11">2.7.1.50</ecNumber>
    </recommendedName>
    <alternativeName>
        <fullName evidence="11">4-methyl-5-beta-hydroxyethylthiazole kinase</fullName>
        <shortName evidence="11">TH kinase</shortName>
        <shortName evidence="11">Thz kinase</shortName>
    </alternativeName>
</protein>
<keyword evidence="4 11" id="KW-0808">Transferase</keyword>
<evidence type="ECO:0000313" key="12">
    <source>
        <dbReference type="EMBL" id="CEA03348.1"/>
    </source>
</evidence>
<dbReference type="Pfam" id="PF02110">
    <property type="entry name" value="HK"/>
    <property type="match status" value="1"/>
</dbReference>
<dbReference type="Gene3D" id="3.40.1190.20">
    <property type="match status" value="1"/>
</dbReference>
<accession>A0A078M7D6</accession>
<evidence type="ECO:0000256" key="6">
    <source>
        <dbReference type="ARBA" id="ARBA00022741"/>
    </source>
</evidence>
<dbReference type="NCBIfam" id="NF006830">
    <property type="entry name" value="PRK09355.1"/>
    <property type="match status" value="1"/>
</dbReference>
<evidence type="ECO:0000256" key="2">
    <source>
        <dbReference type="ARBA" id="ARBA00001946"/>
    </source>
</evidence>
<feature type="binding site" evidence="11">
    <location>
        <position position="113"/>
    </location>
    <ligand>
        <name>ATP</name>
        <dbReference type="ChEBI" id="CHEBI:30616"/>
    </ligand>
</feature>
<dbReference type="STRING" id="1461582.BN1048_02054"/>
<keyword evidence="5 11" id="KW-0479">Metal-binding</keyword>
<dbReference type="HOGENOM" id="CLU_019943_0_2_9"/>
<dbReference type="CDD" id="cd01170">
    <property type="entry name" value="THZ_kinase"/>
    <property type="match status" value="1"/>
</dbReference>
<keyword evidence="10 11" id="KW-0784">Thiamine biosynthesis</keyword>
<keyword evidence="13" id="KW-1185">Reference proteome</keyword>
<evidence type="ECO:0000256" key="3">
    <source>
        <dbReference type="ARBA" id="ARBA00004868"/>
    </source>
</evidence>
<dbReference type="InterPro" id="IPR029056">
    <property type="entry name" value="Ribokinase-like"/>
</dbReference>
<dbReference type="GO" id="GO:0009228">
    <property type="term" value="P:thiamine biosynthetic process"/>
    <property type="evidence" value="ECO:0007669"/>
    <property type="project" value="UniProtKB-KW"/>
</dbReference>
<comment type="function">
    <text evidence="11">Catalyzes the phosphorylation of the hydroxyl group of 4-methyl-5-beta-hydroxyethylthiazole (THZ).</text>
</comment>
<dbReference type="NCBIfam" id="TIGR00694">
    <property type="entry name" value="thiM"/>
    <property type="match status" value="1"/>
</dbReference>
<dbReference type="GO" id="GO:0005524">
    <property type="term" value="F:ATP binding"/>
    <property type="evidence" value="ECO:0007669"/>
    <property type="project" value="UniProtKB-UniRule"/>
</dbReference>
<dbReference type="AlphaFoldDB" id="A0A078M7D6"/>
<dbReference type="InterPro" id="IPR000417">
    <property type="entry name" value="Hyethyz_kinase"/>
</dbReference>
<proteinExistence type="inferred from homology"/>
<dbReference type="GO" id="GO:0004417">
    <property type="term" value="F:hydroxyethylthiazole kinase activity"/>
    <property type="evidence" value="ECO:0007669"/>
    <property type="project" value="UniProtKB-UniRule"/>
</dbReference>
<evidence type="ECO:0000256" key="11">
    <source>
        <dbReference type="HAMAP-Rule" id="MF_00228"/>
    </source>
</evidence>
<evidence type="ECO:0000313" key="13">
    <source>
        <dbReference type="Proteomes" id="UP000044136"/>
    </source>
</evidence>
<evidence type="ECO:0000256" key="4">
    <source>
        <dbReference type="ARBA" id="ARBA00022679"/>
    </source>
</evidence>
<comment type="pathway">
    <text evidence="3 11">Cofactor biosynthesis; thiamine diphosphate biosynthesis; 4-methyl-5-(2-phosphoethyl)-thiazole from 5-(2-hydroxyethyl)-4-methylthiazole: step 1/1.</text>
</comment>
<comment type="catalytic activity">
    <reaction evidence="1 11">
        <text>5-(2-hydroxyethyl)-4-methylthiazole + ATP = 4-methyl-5-(2-phosphooxyethyl)-thiazole + ADP + H(+)</text>
        <dbReference type="Rhea" id="RHEA:24212"/>
        <dbReference type="ChEBI" id="CHEBI:15378"/>
        <dbReference type="ChEBI" id="CHEBI:17957"/>
        <dbReference type="ChEBI" id="CHEBI:30616"/>
        <dbReference type="ChEBI" id="CHEBI:58296"/>
        <dbReference type="ChEBI" id="CHEBI:456216"/>
        <dbReference type="EC" id="2.7.1.50"/>
    </reaction>
</comment>
<dbReference type="UniPathway" id="UPA00060">
    <property type="reaction ID" value="UER00139"/>
</dbReference>
<dbReference type="Proteomes" id="UP000044136">
    <property type="component" value="Unassembled WGS sequence"/>
</dbReference>
<dbReference type="SUPFAM" id="SSF53613">
    <property type="entry name" value="Ribokinase-like"/>
    <property type="match status" value="1"/>
</dbReference>
<evidence type="ECO:0000256" key="10">
    <source>
        <dbReference type="ARBA" id="ARBA00022977"/>
    </source>
</evidence>
<dbReference type="eggNOG" id="COG2145">
    <property type="taxonomic scope" value="Bacteria"/>
</dbReference>
<comment type="similarity">
    <text evidence="11">Belongs to the Thz kinase family.</text>
</comment>